<dbReference type="Pfam" id="PF00857">
    <property type="entry name" value="Isochorismatase"/>
    <property type="match status" value="1"/>
</dbReference>
<sequence length="205" mass="23241">MEKLDLLPEQTALVLIEYQNEWVSDYGSLRSELVLDEEQFEQAITHSKRALSLSRELGFTVIHVLMKPDKQYTVFGKAEFGLRSAISKSKRWQGFQGEIHPDFLPQENEHTVTERIGASAFSGSNLDCYLRNNGITNLIIAGFATHVCVESTLRSAHDLGYNTFVVTEATGSFTNMQKSYFSEHVVHHFGKEIRVSDLYSLSLFN</sequence>
<proteinExistence type="predicted"/>
<feature type="domain" description="Isochorismatase-like" evidence="2">
    <location>
        <begin position="11"/>
        <end position="191"/>
    </location>
</feature>
<dbReference type="InterPro" id="IPR036380">
    <property type="entry name" value="Isochorismatase-like_sf"/>
</dbReference>
<dbReference type="RefSeq" id="WP_198038541.1">
    <property type="nucleotide sequence ID" value="NZ_MSCJ01000004.1"/>
</dbReference>
<organism evidence="3 4">
    <name type="scientific">Photobacterium angustum</name>
    <dbReference type="NCBI Taxonomy" id="661"/>
    <lineage>
        <taxon>Bacteria</taxon>
        <taxon>Pseudomonadati</taxon>
        <taxon>Pseudomonadota</taxon>
        <taxon>Gammaproteobacteria</taxon>
        <taxon>Vibrionales</taxon>
        <taxon>Vibrionaceae</taxon>
        <taxon>Photobacterium</taxon>
    </lineage>
</organism>
<geneLocation type="plasmid" evidence="3">
    <name>p1</name>
</geneLocation>
<dbReference type="PANTHER" id="PTHR43540:SF16">
    <property type="entry name" value="ISOCHORISMATASE-LIKE DOMAIN-CONTAINING PROTEIN"/>
    <property type="match status" value="1"/>
</dbReference>
<dbReference type="EMBL" id="MSCJ01000004">
    <property type="protein sequence ID" value="PQJ58469.1"/>
    <property type="molecule type" value="Genomic_DNA"/>
</dbReference>
<dbReference type="Gene3D" id="3.40.50.850">
    <property type="entry name" value="Isochorismatase-like"/>
    <property type="match status" value="1"/>
</dbReference>
<name>A0A2S7V8M3_PHOAN</name>
<keyword evidence="3" id="KW-0614">Plasmid</keyword>
<dbReference type="GO" id="GO:0016787">
    <property type="term" value="F:hydrolase activity"/>
    <property type="evidence" value="ECO:0007669"/>
    <property type="project" value="UniProtKB-KW"/>
</dbReference>
<comment type="caution">
    <text evidence="3">The sequence shown here is derived from an EMBL/GenBank/DDBJ whole genome shotgun (WGS) entry which is preliminary data.</text>
</comment>
<evidence type="ECO:0000259" key="2">
    <source>
        <dbReference type="Pfam" id="PF00857"/>
    </source>
</evidence>
<reference evidence="3 4" key="1">
    <citation type="submission" date="2016-12" db="EMBL/GenBank/DDBJ databases">
        <title>Diversity of luminous bacteria.</title>
        <authorList>
            <person name="Yoshizawa S."/>
            <person name="Kogure K."/>
        </authorList>
    </citation>
    <scope>NUCLEOTIDE SEQUENCE [LARGE SCALE GENOMIC DNA]</scope>
    <source>
        <strain evidence="3 4">LC1-200</strain>
        <plasmid evidence="3">p1</plasmid>
    </source>
</reference>
<dbReference type="AlphaFoldDB" id="A0A2S7V8M3"/>
<dbReference type="InterPro" id="IPR050272">
    <property type="entry name" value="Isochorismatase-like_hydrls"/>
</dbReference>
<keyword evidence="1" id="KW-0378">Hydrolase</keyword>
<gene>
    <name evidence="3" type="ORF">BTO08_22165</name>
</gene>
<dbReference type="Proteomes" id="UP000238730">
    <property type="component" value="Unassembled WGS sequence"/>
</dbReference>
<dbReference type="CDD" id="cd00431">
    <property type="entry name" value="cysteine_hydrolases"/>
    <property type="match status" value="1"/>
</dbReference>
<dbReference type="SUPFAM" id="SSF52499">
    <property type="entry name" value="Isochorismatase-like hydrolases"/>
    <property type="match status" value="1"/>
</dbReference>
<evidence type="ECO:0000256" key="1">
    <source>
        <dbReference type="ARBA" id="ARBA00022801"/>
    </source>
</evidence>
<evidence type="ECO:0000313" key="4">
    <source>
        <dbReference type="Proteomes" id="UP000238730"/>
    </source>
</evidence>
<dbReference type="PANTHER" id="PTHR43540">
    <property type="entry name" value="PEROXYUREIDOACRYLATE/UREIDOACRYLATE AMIDOHYDROLASE-RELATED"/>
    <property type="match status" value="1"/>
</dbReference>
<evidence type="ECO:0000313" key="3">
    <source>
        <dbReference type="EMBL" id="PQJ58469.1"/>
    </source>
</evidence>
<accession>A0A2S7V8M3</accession>
<dbReference type="InterPro" id="IPR000868">
    <property type="entry name" value="Isochorismatase-like_dom"/>
</dbReference>
<protein>
    <recommendedName>
        <fullName evidence="2">Isochorismatase-like domain-containing protein</fullName>
    </recommendedName>
</protein>